<name>A0A9E7RSU9_METWO</name>
<dbReference type="Pfam" id="PF07885">
    <property type="entry name" value="Ion_trans_2"/>
    <property type="match status" value="1"/>
</dbReference>
<evidence type="ECO:0000256" key="1">
    <source>
        <dbReference type="SAM" id="Phobius"/>
    </source>
</evidence>
<protein>
    <submittedName>
        <fullName evidence="3">Ion channel</fullName>
    </submittedName>
</protein>
<sequence length="71" mass="7838">MPPQKSFMENAYYVPLSVIYYALAALLALMIYGVIGSIYIMGLDFYNAIYFTVITIATVGYGDITPLTVTP</sequence>
<keyword evidence="1" id="KW-0472">Membrane</keyword>
<organism evidence="3">
    <name type="scientific">Methanothermobacter wolfeii</name>
    <name type="common">Methanobacterium wolfei</name>
    <dbReference type="NCBI Taxonomy" id="145261"/>
    <lineage>
        <taxon>Archaea</taxon>
        <taxon>Methanobacteriati</taxon>
        <taxon>Methanobacteriota</taxon>
        <taxon>Methanomada group</taxon>
        <taxon>Methanobacteria</taxon>
        <taxon>Methanobacteriales</taxon>
        <taxon>Methanobacteriaceae</taxon>
        <taxon>Methanothermobacter</taxon>
    </lineage>
</organism>
<accession>A0A9E7RSU9</accession>
<dbReference type="Proteomes" id="UP001065373">
    <property type="component" value="Chromosome"/>
</dbReference>
<feature type="domain" description="Potassium channel" evidence="2">
    <location>
        <begin position="26"/>
        <end position="69"/>
    </location>
</feature>
<gene>
    <name evidence="3" type="ORF">N5910_08530</name>
</gene>
<dbReference type="AlphaFoldDB" id="A0A9E7RSU9"/>
<dbReference type="GeneID" id="73770008"/>
<dbReference type="SUPFAM" id="SSF81324">
    <property type="entry name" value="Voltage-gated potassium channels"/>
    <property type="match status" value="1"/>
</dbReference>
<feature type="transmembrane region" description="Helical" evidence="1">
    <location>
        <begin position="12"/>
        <end position="42"/>
    </location>
</feature>
<evidence type="ECO:0000259" key="2">
    <source>
        <dbReference type="Pfam" id="PF07885"/>
    </source>
</evidence>
<dbReference type="RefSeq" id="WP_255477803.1">
    <property type="nucleotide sequence ID" value="NZ_CP104550.1"/>
</dbReference>
<dbReference type="EMBL" id="CP104550">
    <property type="protein sequence ID" value="UXH31578.1"/>
    <property type="molecule type" value="Genomic_DNA"/>
</dbReference>
<reference evidence="3" key="1">
    <citation type="submission" date="2022-09" db="EMBL/GenBank/DDBJ databases">
        <title>Characterization of three MwoI isoschizomers from sequenced genome and metagenomes.</title>
        <authorList>
            <person name="Fomenkov A."/>
            <person name="Xu S.Y."/>
            <person name="Roberts R.J."/>
        </authorList>
    </citation>
    <scope>NUCLEOTIDE SEQUENCE</scope>
    <source>
        <strain evidence="3">DSM 2970</strain>
    </source>
</reference>
<feature type="transmembrane region" description="Helical" evidence="1">
    <location>
        <begin position="48"/>
        <end position="69"/>
    </location>
</feature>
<dbReference type="Gene3D" id="1.10.287.70">
    <property type="match status" value="1"/>
</dbReference>
<proteinExistence type="predicted"/>
<evidence type="ECO:0000313" key="3">
    <source>
        <dbReference type="EMBL" id="UXH31578.1"/>
    </source>
</evidence>
<keyword evidence="1" id="KW-1133">Transmembrane helix</keyword>
<keyword evidence="1" id="KW-0812">Transmembrane</keyword>
<dbReference type="InterPro" id="IPR013099">
    <property type="entry name" value="K_chnl_dom"/>
</dbReference>